<dbReference type="SUPFAM" id="SSF55874">
    <property type="entry name" value="ATPase domain of HSP90 chaperone/DNA topoisomerase II/histidine kinase"/>
    <property type="match status" value="1"/>
</dbReference>
<name>A0A2S6CYA5_9CYAN</name>
<dbReference type="RefSeq" id="WP_104386509.1">
    <property type="nucleotide sequence ID" value="NZ_PGEM01000024.1"/>
</dbReference>
<dbReference type="AlphaFoldDB" id="A0A2S6CYA5"/>
<dbReference type="GO" id="GO:0005524">
    <property type="term" value="F:ATP binding"/>
    <property type="evidence" value="ECO:0007669"/>
    <property type="project" value="UniProtKB-KW"/>
</dbReference>
<accession>A0A2S6CYA5</accession>
<protein>
    <submittedName>
        <fullName evidence="2">ATP-binding protein</fullName>
    </submittedName>
</protein>
<dbReference type="InterPro" id="IPR036890">
    <property type="entry name" value="HATPase_C_sf"/>
</dbReference>
<keyword evidence="3" id="KW-1185">Reference proteome</keyword>
<feature type="transmembrane region" description="Helical" evidence="1">
    <location>
        <begin position="40"/>
        <end position="59"/>
    </location>
</feature>
<keyword evidence="2" id="KW-0067">ATP-binding</keyword>
<comment type="caution">
    <text evidence="2">The sequence shown here is derived from an EMBL/GenBank/DDBJ whole genome shotgun (WGS) entry which is preliminary data.</text>
</comment>
<dbReference type="Gene3D" id="3.30.565.10">
    <property type="entry name" value="Histidine kinase-like ATPase, C-terminal domain"/>
    <property type="match status" value="1"/>
</dbReference>
<evidence type="ECO:0000256" key="1">
    <source>
        <dbReference type="SAM" id="Phobius"/>
    </source>
</evidence>
<dbReference type="OrthoDB" id="337251at2"/>
<proteinExistence type="predicted"/>
<feature type="transmembrane region" description="Helical" evidence="1">
    <location>
        <begin position="12"/>
        <end position="34"/>
    </location>
</feature>
<keyword evidence="1" id="KW-0812">Transmembrane</keyword>
<keyword evidence="1" id="KW-0472">Membrane</keyword>
<keyword evidence="1" id="KW-1133">Transmembrane helix</keyword>
<dbReference type="Proteomes" id="UP000239589">
    <property type="component" value="Unassembled WGS sequence"/>
</dbReference>
<reference evidence="2 3" key="1">
    <citation type="submission" date="2018-02" db="EMBL/GenBank/DDBJ databases">
        <title>Discovery of a pederin family compound in a non-symbiotic bloom-forming cyanobacterium.</title>
        <authorList>
            <person name="Kust A."/>
            <person name="Mares J."/>
            <person name="Jokela J."/>
            <person name="Urajova P."/>
            <person name="Hajek J."/>
            <person name="Saurav K."/>
            <person name="Voracova K."/>
            <person name="Fewer D.P."/>
            <person name="Haapaniemi E."/>
            <person name="Permi P."/>
            <person name="Rehakova K."/>
            <person name="Sivonen K."/>
            <person name="Hrouzek P."/>
        </authorList>
    </citation>
    <scope>NUCLEOTIDE SEQUENCE [LARGE SCALE GENOMIC DNA]</scope>
    <source>
        <strain evidence="2 3">CHARLIE-1</strain>
    </source>
</reference>
<dbReference type="EMBL" id="PGEM01000024">
    <property type="protein sequence ID" value="PPJ64699.1"/>
    <property type="molecule type" value="Genomic_DNA"/>
</dbReference>
<gene>
    <name evidence="2" type="ORF">CUN59_03420</name>
</gene>
<evidence type="ECO:0000313" key="2">
    <source>
        <dbReference type="EMBL" id="PPJ64699.1"/>
    </source>
</evidence>
<sequence length="297" mass="34468">MQTQFWKKLPKAIYCISWGKLLEVIISLFCVILITNLLLTWSLSTISLVINFLILIVLYQYSQTIKSRDETRKIMMETTLETIHNGPLQSLAKVLRLVKGQDLPSHKLLPLIEQELEELNQELRGMYDFWQQENLNQDTSLYLGNNILIDLQNPLHEILYQVYNHTLERDFPCFQTLKLKIHNFEPIEETSLSIEHKRGICRFLEESLCNVGKHAIGITCLQVSYSISQGEYMLSIIDNGLGICSSQEGWGTKQLKNLAQQIQGKFRRVSLYPQGTLCELSWSLTSSVWWQQKPIKF</sequence>
<organism evidence="2 3">
    <name type="scientific">Cuspidothrix issatschenkoi CHARLIE-1</name>
    <dbReference type="NCBI Taxonomy" id="2052836"/>
    <lineage>
        <taxon>Bacteria</taxon>
        <taxon>Bacillati</taxon>
        <taxon>Cyanobacteriota</taxon>
        <taxon>Cyanophyceae</taxon>
        <taxon>Nostocales</taxon>
        <taxon>Aphanizomenonaceae</taxon>
        <taxon>Cuspidothrix</taxon>
    </lineage>
</organism>
<evidence type="ECO:0000313" key="3">
    <source>
        <dbReference type="Proteomes" id="UP000239589"/>
    </source>
</evidence>
<keyword evidence="2" id="KW-0547">Nucleotide-binding</keyword>